<dbReference type="Proteomes" id="UP001415169">
    <property type="component" value="Unassembled WGS sequence"/>
</dbReference>
<sequence length="189" mass="20157">MSGSRVSEADAAAIRDAVAAAVMELPDGLRDRLESDPDGALELVDAARVAAEEAARLLRQSIDSARAAGHSWAAVGELLGVSKQAAQQRFGSGAAPVSTGERRVLSPVTAFDEMAALAAAGLHGWHSVDYGTLHHVLEKSDVQWEHRKVIWGTATRASLEAEGWQLIRQNTFPWGYWARPTGVPAQPEG</sequence>
<accession>A0ABP7ZDJ8</accession>
<evidence type="ECO:0008006" key="3">
    <source>
        <dbReference type="Google" id="ProtNLM"/>
    </source>
</evidence>
<gene>
    <name evidence="1" type="ORF">GCM10022286_01960</name>
</gene>
<protein>
    <recommendedName>
        <fullName evidence="3">DUF222 domain-containing protein</fullName>
    </recommendedName>
</protein>
<name>A0ABP7ZDJ8_9MICO</name>
<keyword evidence="2" id="KW-1185">Reference proteome</keyword>
<organism evidence="1 2">
    <name type="scientific">Gryllotalpicola daejeonensis</name>
    <dbReference type="NCBI Taxonomy" id="993087"/>
    <lineage>
        <taxon>Bacteria</taxon>
        <taxon>Bacillati</taxon>
        <taxon>Actinomycetota</taxon>
        <taxon>Actinomycetes</taxon>
        <taxon>Micrococcales</taxon>
        <taxon>Microbacteriaceae</taxon>
        <taxon>Gryllotalpicola</taxon>
    </lineage>
</organism>
<evidence type="ECO:0000313" key="2">
    <source>
        <dbReference type="Proteomes" id="UP001415169"/>
    </source>
</evidence>
<comment type="caution">
    <text evidence="1">The sequence shown here is derived from an EMBL/GenBank/DDBJ whole genome shotgun (WGS) entry which is preliminary data.</text>
</comment>
<dbReference type="EMBL" id="BAABBV010000001">
    <property type="protein sequence ID" value="GAA4154414.1"/>
    <property type="molecule type" value="Genomic_DNA"/>
</dbReference>
<reference evidence="1" key="1">
    <citation type="journal article" date="2014" name="Int. J. Syst. Evol. Microbiol.">
        <title>Complete genome of a new Firmicutes species belonging to the dominant human colonic microbiota ('Ruminococcus bicirculans') reveals two chromosomes and a selective capacity to utilize plant glucans.</title>
        <authorList>
            <consortium name="NISC Comparative Sequencing Program"/>
            <person name="Wegmann U."/>
            <person name="Louis P."/>
            <person name="Goesmann A."/>
            <person name="Henrissat B."/>
            <person name="Duncan S.H."/>
            <person name="Flint H.J."/>
        </authorList>
    </citation>
    <scope>NUCLEOTIDE SEQUENCE</scope>
    <source>
        <strain evidence="1">JCM 17590</strain>
    </source>
</reference>
<evidence type="ECO:0000313" key="1">
    <source>
        <dbReference type="EMBL" id="GAA4154414.1"/>
    </source>
</evidence>
<dbReference type="RefSeq" id="WP_344789870.1">
    <property type="nucleotide sequence ID" value="NZ_BAABBV010000001.1"/>
</dbReference>
<reference evidence="1" key="2">
    <citation type="submission" date="2023-12" db="EMBL/GenBank/DDBJ databases">
        <authorList>
            <person name="Sun Q."/>
            <person name="Inoue M."/>
        </authorList>
    </citation>
    <scope>NUCLEOTIDE SEQUENCE</scope>
    <source>
        <strain evidence="1">JCM 17590</strain>
    </source>
</reference>
<proteinExistence type="predicted"/>